<gene>
    <name evidence="1" type="ORF">DCF82_04795</name>
</gene>
<protein>
    <submittedName>
        <fullName evidence="1">Uncharacterized protein</fullName>
    </submittedName>
</protein>
<reference evidence="1 2" key="1">
    <citation type="journal article" date="2018" name="Nat. Biotechnol.">
        <title>A standardized bacterial taxonomy based on genome phylogeny substantially revises the tree of life.</title>
        <authorList>
            <person name="Parks D.H."/>
            <person name="Chuvochina M."/>
            <person name="Waite D.W."/>
            <person name="Rinke C."/>
            <person name="Skarshewski A."/>
            <person name="Chaumeil P.A."/>
            <person name="Hugenholtz P."/>
        </authorList>
    </citation>
    <scope>NUCLEOTIDE SEQUENCE [LARGE SCALE GENOMIC DNA]</scope>
    <source>
        <strain evidence="1">UBA9049</strain>
    </source>
</reference>
<evidence type="ECO:0000313" key="2">
    <source>
        <dbReference type="Proteomes" id="UP000261325"/>
    </source>
</evidence>
<evidence type="ECO:0000313" key="1">
    <source>
        <dbReference type="EMBL" id="HAC27117.1"/>
    </source>
</evidence>
<accession>A0A3B8WB83</accession>
<comment type="caution">
    <text evidence="1">The sequence shown here is derived from an EMBL/GenBank/DDBJ whole genome shotgun (WGS) entry which is preliminary data.</text>
</comment>
<dbReference type="Proteomes" id="UP000261325">
    <property type="component" value="Unassembled WGS sequence"/>
</dbReference>
<dbReference type="AlphaFoldDB" id="A0A3B8WB83"/>
<organism evidence="1 2">
    <name type="scientific">Marinobacter nauticus</name>
    <name type="common">Marinobacter hydrocarbonoclasticus</name>
    <name type="synonym">Marinobacter aquaeolei</name>
    <dbReference type="NCBI Taxonomy" id="2743"/>
    <lineage>
        <taxon>Bacteria</taxon>
        <taxon>Pseudomonadati</taxon>
        <taxon>Pseudomonadota</taxon>
        <taxon>Gammaproteobacteria</taxon>
        <taxon>Pseudomonadales</taxon>
        <taxon>Marinobacteraceae</taxon>
        <taxon>Marinobacter</taxon>
    </lineage>
</organism>
<dbReference type="EMBL" id="DLYI01000056">
    <property type="protein sequence ID" value="HAC27117.1"/>
    <property type="molecule type" value="Genomic_DNA"/>
</dbReference>
<proteinExistence type="predicted"/>
<sequence length="106" mass="11592">FITKADLLLDAPDMVIPLGGTHDLYGRPFTLDLKGDITFFDDGRMQIEQRNVNFVGNADELLVTANTAGISQIGLVTIKLPLEIPVGGTYLNFISNPVKDLPAQYE</sequence>
<feature type="non-terminal residue" evidence="1">
    <location>
        <position position="1"/>
    </location>
</feature>
<name>A0A3B8WB83_MARNT</name>